<dbReference type="InterPro" id="IPR036188">
    <property type="entry name" value="FAD/NAD-bd_sf"/>
</dbReference>
<dbReference type="NCBIfam" id="TIGR02734">
    <property type="entry name" value="crtI_fam"/>
    <property type="match status" value="1"/>
</dbReference>
<gene>
    <name evidence="9" type="ORF">DLM85_15405</name>
</gene>
<name>A0A328BHF9_9BACT</name>
<dbReference type="SUPFAM" id="SSF51905">
    <property type="entry name" value="FAD/NAD(P)-binding domain"/>
    <property type="match status" value="1"/>
</dbReference>
<reference evidence="10" key="1">
    <citation type="submission" date="2018-05" db="EMBL/GenBank/DDBJ databases">
        <authorList>
            <person name="Nie L."/>
        </authorList>
    </citation>
    <scope>NUCLEOTIDE SEQUENCE [LARGE SCALE GENOMIC DNA]</scope>
    <source>
        <strain evidence="10">NL</strain>
    </source>
</reference>
<evidence type="ECO:0000256" key="6">
    <source>
        <dbReference type="SAM" id="MobiDB-lite"/>
    </source>
</evidence>
<dbReference type="PRINTS" id="PR00419">
    <property type="entry name" value="ADXRDTASE"/>
</dbReference>
<comment type="similarity">
    <text evidence="2 5">Belongs to the carotenoid/retinoid oxidoreductase family.</text>
</comment>
<keyword evidence="3 5" id="KW-0125">Carotenoid biosynthesis</keyword>
<feature type="compositionally biased region" description="Low complexity" evidence="6">
    <location>
        <begin position="500"/>
        <end position="512"/>
    </location>
</feature>
<dbReference type="OrthoDB" id="9774675at2"/>
<comment type="pathway">
    <text evidence="1 5">Carotenoid biosynthesis.</text>
</comment>
<evidence type="ECO:0000313" key="10">
    <source>
        <dbReference type="Proteomes" id="UP000248553"/>
    </source>
</evidence>
<evidence type="ECO:0000256" key="1">
    <source>
        <dbReference type="ARBA" id="ARBA00004829"/>
    </source>
</evidence>
<evidence type="ECO:0000256" key="5">
    <source>
        <dbReference type="RuleBase" id="RU362075"/>
    </source>
</evidence>
<proteinExistence type="inferred from homology"/>
<evidence type="ECO:0000313" key="9">
    <source>
        <dbReference type="EMBL" id="RAK66085.1"/>
    </source>
</evidence>
<evidence type="ECO:0000256" key="4">
    <source>
        <dbReference type="ARBA" id="ARBA00023002"/>
    </source>
</evidence>
<evidence type="ECO:0000259" key="8">
    <source>
        <dbReference type="Pfam" id="PF01593"/>
    </source>
</evidence>
<protein>
    <submittedName>
        <fullName evidence="9">Phytoene desaturase</fullName>
    </submittedName>
</protein>
<dbReference type="PANTHER" id="PTHR43734:SF1">
    <property type="entry name" value="PHYTOENE DESATURASE"/>
    <property type="match status" value="1"/>
</dbReference>
<dbReference type="GO" id="GO:0016491">
    <property type="term" value="F:oxidoreductase activity"/>
    <property type="evidence" value="ECO:0007669"/>
    <property type="project" value="UniProtKB-KW"/>
</dbReference>
<feature type="region of interest" description="Disordered" evidence="6">
    <location>
        <begin position="497"/>
        <end position="518"/>
    </location>
</feature>
<dbReference type="AlphaFoldDB" id="A0A328BHF9"/>
<dbReference type="InterPro" id="IPR002937">
    <property type="entry name" value="Amino_oxidase"/>
</dbReference>
<feature type="chain" id="PRO_5016460455" evidence="7">
    <location>
        <begin position="24"/>
        <end position="518"/>
    </location>
</feature>
<sequence>MNPPVSAPRVVVIGAGFAGLAAAACLAQRGYAVTVLEKNDGPGGRARVFQAQGFTFDMGPSWYWMPDVFEQFFARFGHRPADFYQLVRLDPSYQVIFGPSDVLPVPAGLDALRRTFEQLEPGAGRRLDAFLAQAGYKYEVGMGKFVTKPGRSVREFADPRLLVDAVRLDLLSNMRRHVGRFFQNPKLVKLMEFPVLFLGATPQNTPALYSLMNYADLVLGTWYPLGGMHEIVKAMVRVAEEQGVRIEYNQEIEEIEVADGRATGVRTATGRTAADVVVAGADYHHVEQHLLAPEHRHYSPKYWDTRTMAPSSLLFYVGLKHKLHGVEHHNLFFDEDFNQHAHEIYEAPRWPTKPLFYACVPSVTDASVAPAGQENLFLLIPVAPGIGGDDDATRQHYFDMVMTRLERHTGQPVREWVTYQRSYAHRDFEADYHAFKGNAYGLANTLRQTAILKPTLKSPKVANLYFTGQLTVPGPGVPPSLISGQVVAGEVEKEYPVPTPTAAALPTAGANPVSYSQR</sequence>
<evidence type="ECO:0000256" key="3">
    <source>
        <dbReference type="ARBA" id="ARBA00022746"/>
    </source>
</evidence>
<feature type="domain" description="Amine oxidase" evidence="8">
    <location>
        <begin position="17"/>
        <end position="490"/>
    </location>
</feature>
<feature type="signal peptide" evidence="7">
    <location>
        <begin position="1"/>
        <end position="23"/>
    </location>
</feature>
<dbReference type="GO" id="GO:0016117">
    <property type="term" value="P:carotenoid biosynthetic process"/>
    <property type="evidence" value="ECO:0007669"/>
    <property type="project" value="UniProtKB-KW"/>
</dbReference>
<accession>A0A328BHF9</accession>
<keyword evidence="4 5" id="KW-0560">Oxidoreductase</keyword>
<dbReference type="PANTHER" id="PTHR43734">
    <property type="entry name" value="PHYTOENE DESATURASE"/>
    <property type="match status" value="1"/>
</dbReference>
<evidence type="ECO:0000256" key="7">
    <source>
        <dbReference type="SAM" id="SignalP"/>
    </source>
</evidence>
<organism evidence="9 10">
    <name type="scientific">Hymenobacter edaphi</name>
    <dbReference type="NCBI Taxonomy" id="2211146"/>
    <lineage>
        <taxon>Bacteria</taxon>
        <taxon>Pseudomonadati</taxon>
        <taxon>Bacteroidota</taxon>
        <taxon>Cytophagia</taxon>
        <taxon>Cytophagales</taxon>
        <taxon>Hymenobacteraceae</taxon>
        <taxon>Hymenobacter</taxon>
    </lineage>
</organism>
<dbReference type="InterPro" id="IPR014105">
    <property type="entry name" value="Carotenoid/retinoid_OxRdtase"/>
</dbReference>
<dbReference type="RefSeq" id="WP_111478995.1">
    <property type="nucleotide sequence ID" value="NZ_QHKM01000004.1"/>
</dbReference>
<keyword evidence="10" id="KW-1185">Reference proteome</keyword>
<keyword evidence="7" id="KW-0732">Signal</keyword>
<dbReference type="Pfam" id="PF01593">
    <property type="entry name" value="Amino_oxidase"/>
    <property type="match status" value="1"/>
</dbReference>
<comment type="caution">
    <text evidence="9">The sequence shown here is derived from an EMBL/GenBank/DDBJ whole genome shotgun (WGS) entry which is preliminary data.</text>
</comment>
<dbReference type="Proteomes" id="UP000248553">
    <property type="component" value="Unassembled WGS sequence"/>
</dbReference>
<dbReference type="Gene3D" id="3.50.50.60">
    <property type="entry name" value="FAD/NAD(P)-binding domain"/>
    <property type="match status" value="2"/>
</dbReference>
<evidence type="ECO:0000256" key="2">
    <source>
        <dbReference type="ARBA" id="ARBA00006046"/>
    </source>
</evidence>
<dbReference type="EMBL" id="QHKM01000004">
    <property type="protein sequence ID" value="RAK66085.1"/>
    <property type="molecule type" value="Genomic_DNA"/>
</dbReference>